<keyword evidence="2" id="KW-0288">FMN</keyword>
<dbReference type="EMBL" id="QUSL01000005">
    <property type="protein sequence ID" value="RGD86511.1"/>
    <property type="molecule type" value="Genomic_DNA"/>
</dbReference>
<dbReference type="Gene3D" id="3.40.109.10">
    <property type="entry name" value="NADH Oxidase"/>
    <property type="match status" value="1"/>
</dbReference>
<gene>
    <name evidence="5" type="ORF">DXB93_04920</name>
</gene>
<comment type="caution">
    <text evidence="5">The sequence shown here is derived from an EMBL/GenBank/DDBJ whole genome shotgun (WGS) entry which is preliminary data.</text>
</comment>
<evidence type="ECO:0000313" key="6">
    <source>
        <dbReference type="Proteomes" id="UP000261032"/>
    </source>
</evidence>
<feature type="domain" description="Nitroreductase" evidence="4">
    <location>
        <begin position="65"/>
        <end position="146"/>
    </location>
</feature>
<name>A0A3E3EH10_9FIRM</name>
<evidence type="ECO:0000313" key="5">
    <source>
        <dbReference type="EMBL" id="RGD86511.1"/>
    </source>
</evidence>
<sequence>MLKEIEQRQSIRKYLNKPVEPEKILELLKAAMNAPTARNTQEWKFKVITNSQALNDMTKLSPYTTMMKEAPCAILVIADLNKAISPEYGLINCSAAIENLLIEAVNQGLGCCWCGIAPVSERVEGFKNYYNLADNEYPVGVVAVGYSNETKPLIDRFDSKNISYFK</sequence>
<dbReference type="GO" id="GO:0016491">
    <property type="term" value="F:oxidoreductase activity"/>
    <property type="evidence" value="ECO:0007669"/>
    <property type="project" value="UniProtKB-KW"/>
</dbReference>
<feature type="domain" description="Nitroreductase" evidence="4">
    <location>
        <begin position="5"/>
        <end position="58"/>
    </location>
</feature>
<proteinExistence type="predicted"/>
<evidence type="ECO:0000259" key="4">
    <source>
        <dbReference type="Pfam" id="PF00881"/>
    </source>
</evidence>
<dbReference type="RefSeq" id="WP_009300184.1">
    <property type="nucleotide sequence ID" value="NZ_AP031443.1"/>
</dbReference>
<evidence type="ECO:0000256" key="1">
    <source>
        <dbReference type="ARBA" id="ARBA00022630"/>
    </source>
</evidence>
<dbReference type="CDD" id="cd02150">
    <property type="entry name" value="nitroreductase"/>
    <property type="match status" value="1"/>
</dbReference>
<dbReference type="AlphaFoldDB" id="A0A3E3EH10"/>
<evidence type="ECO:0000256" key="2">
    <source>
        <dbReference type="ARBA" id="ARBA00022643"/>
    </source>
</evidence>
<dbReference type="InterPro" id="IPR000415">
    <property type="entry name" value="Nitroreductase-like"/>
</dbReference>
<accession>A0A3E3EH10</accession>
<keyword evidence="1" id="KW-0285">Flavoprotein</keyword>
<protein>
    <submittedName>
        <fullName evidence="5">Nitroreductase family protein</fullName>
    </submittedName>
</protein>
<dbReference type="Proteomes" id="UP000261032">
    <property type="component" value="Unassembled WGS sequence"/>
</dbReference>
<dbReference type="Pfam" id="PF00881">
    <property type="entry name" value="Nitroreductase"/>
    <property type="match status" value="2"/>
</dbReference>
<evidence type="ECO:0000256" key="3">
    <source>
        <dbReference type="ARBA" id="ARBA00023002"/>
    </source>
</evidence>
<dbReference type="PANTHER" id="PTHR23026:SF90">
    <property type="entry name" value="IODOTYROSINE DEIODINASE 1"/>
    <property type="match status" value="1"/>
</dbReference>
<dbReference type="SUPFAM" id="SSF55469">
    <property type="entry name" value="FMN-dependent nitroreductase-like"/>
    <property type="match status" value="1"/>
</dbReference>
<dbReference type="InterPro" id="IPR050627">
    <property type="entry name" value="Nitroreductase/BluB"/>
</dbReference>
<reference evidence="5 6" key="1">
    <citation type="submission" date="2018-08" db="EMBL/GenBank/DDBJ databases">
        <title>A genome reference for cultivated species of the human gut microbiota.</title>
        <authorList>
            <person name="Zou Y."/>
            <person name="Xue W."/>
            <person name="Luo G."/>
        </authorList>
    </citation>
    <scope>NUCLEOTIDE SEQUENCE [LARGE SCALE GENOMIC DNA]</scope>
    <source>
        <strain evidence="5 6">OM06-4</strain>
    </source>
</reference>
<dbReference type="InterPro" id="IPR029479">
    <property type="entry name" value="Nitroreductase"/>
</dbReference>
<organism evidence="5 6">
    <name type="scientific">Thomasclavelia ramosa</name>
    <dbReference type="NCBI Taxonomy" id="1547"/>
    <lineage>
        <taxon>Bacteria</taxon>
        <taxon>Bacillati</taxon>
        <taxon>Bacillota</taxon>
        <taxon>Erysipelotrichia</taxon>
        <taxon>Erysipelotrichales</taxon>
        <taxon>Coprobacillaceae</taxon>
        <taxon>Thomasclavelia</taxon>
    </lineage>
</organism>
<keyword evidence="3" id="KW-0560">Oxidoreductase</keyword>
<dbReference type="PANTHER" id="PTHR23026">
    <property type="entry name" value="NADPH NITROREDUCTASE"/>
    <property type="match status" value="1"/>
</dbReference>